<gene>
    <name evidence="2" type="ORF">BD410DRAFT_743086</name>
</gene>
<dbReference type="STRING" id="50990.A0A4Y7QF81"/>
<protein>
    <submittedName>
        <fullName evidence="2">Metallo-hydrolase/oxidoreductase</fullName>
    </submittedName>
</protein>
<dbReference type="SUPFAM" id="SSF56281">
    <property type="entry name" value="Metallo-hydrolase/oxidoreductase"/>
    <property type="match status" value="1"/>
</dbReference>
<dbReference type="VEuPathDB" id="FungiDB:BD410DRAFT_743086"/>
<reference evidence="2 3" key="1">
    <citation type="submission" date="2018-06" db="EMBL/GenBank/DDBJ databases">
        <title>A transcriptomic atlas of mushroom development highlights an independent origin of complex multicellularity.</title>
        <authorList>
            <consortium name="DOE Joint Genome Institute"/>
            <person name="Krizsan K."/>
            <person name="Almasi E."/>
            <person name="Merenyi Z."/>
            <person name="Sahu N."/>
            <person name="Viragh M."/>
            <person name="Koszo T."/>
            <person name="Mondo S."/>
            <person name="Kiss B."/>
            <person name="Balint B."/>
            <person name="Kues U."/>
            <person name="Barry K."/>
            <person name="Hegedus J.C."/>
            <person name="Henrissat B."/>
            <person name="Johnson J."/>
            <person name="Lipzen A."/>
            <person name="Ohm R."/>
            <person name="Nagy I."/>
            <person name="Pangilinan J."/>
            <person name="Yan J."/>
            <person name="Xiong Y."/>
            <person name="Grigoriev I.V."/>
            <person name="Hibbett D.S."/>
            <person name="Nagy L.G."/>
        </authorList>
    </citation>
    <scope>NUCLEOTIDE SEQUENCE [LARGE SCALE GENOMIC DNA]</scope>
    <source>
        <strain evidence="2 3">SZMC22713</strain>
    </source>
</reference>
<evidence type="ECO:0000259" key="1">
    <source>
        <dbReference type="SMART" id="SM00849"/>
    </source>
</evidence>
<dbReference type="Pfam" id="PF00753">
    <property type="entry name" value="Lactamase_B"/>
    <property type="match status" value="1"/>
</dbReference>
<feature type="domain" description="Metallo-beta-lactamase" evidence="1">
    <location>
        <begin position="31"/>
        <end position="242"/>
    </location>
</feature>
<dbReference type="PANTHER" id="PTHR42951">
    <property type="entry name" value="METALLO-BETA-LACTAMASE DOMAIN-CONTAINING"/>
    <property type="match status" value="1"/>
</dbReference>
<evidence type="ECO:0000313" key="2">
    <source>
        <dbReference type="EMBL" id="TDL25509.1"/>
    </source>
</evidence>
<dbReference type="OrthoDB" id="3341310at2759"/>
<keyword evidence="3" id="KW-1185">Reference proteome</keyword>
<keyword evidence="2" id="KW-0378">Hydrolase</keyword>
<dbReference type="Proteomes" id="UP000294933">
    <property type="component" value="Unassembled WGS sequence"/>
</dbReference>
<dbReference type="InterPro" id="IPR001279">
    <property type="entry name" value="Metallo-B-lactamas"/>
</dbReference>
<dbReference type="Gene3D" id="3.60.15.10">
    <property type="entry name" value="Ribonuclease Z/Hydroxyacylglutathione hydrolase-like"/>
    <property type="match status" value="1"/>
</dbReference>
<organism evidence="2 3">
    <name type="scientific">Rickenella mellea</name>
    <dbReference type="NCBI Taxonomy" id="50990"/>
    <lineage>
        <taxon>Eukaryota</taxon>
        <taxon>Fungi</taxon>
        <taxon>Dikarya</taxon>
        <taxon>Basidiomycota</taxon>
        <taxon>Agaricomycotina</taxon>
        <taxon>Agaricomycetes</taxon>
        <taxon>Hymenochaetales</taxon>
        <taxon>Rickenellaceae</taxon>
        <taxon>Rickenella</taxon>
    </lineage>
</organism>
<dbReference type="AlphaFoldDB" id="A0A4Y7QF81"/>
<dbReference type="PANTHER" id="PTHR42951:SF4">
    <property type="entry name" value="ACYL-COENZYME A THIOESTERASE MBLAC2"/>
    <property type="match status" value="1"/>
</dbReference>
<dbReference type="InterPro" id="IPR036866">
    <property type="entry name" value="RibonucZ/Hydroxyglut_hydro"/>
</dbReference>
<proteinExistence type="predicted"/>
<dbReference type="SMART" id="SM00849">
    <property type="entry name" value="Lactamase_B"/>
    <property type="match status" value="1"/>
</dbReference>
<name>A0A4Y7QF81_9AGAM</name>
<dbReference type="CDD" id="cd06262">
    <property type="entry name" value="metallo-hydrolase-like_MBL-fold"/>
    <property type="match status" value="1"/>
</dbReference>
<dbReference type="GO" id="GO:0016787">
    <property type="term" value="F:hydrolase activity"/>
    <property type="evidence" value="ECO:0007669"/>
    <property type="project" value="UniProtKB-KW"/>
</dbReference>
<evidence type="ECO:0000313" key="3">
    <source>
        <dbReference type="Proteomes" id="UP000294933"/>
    </source>
</evidence>
<sequence>MIGDLPKKAAFKATRLTQTTFKIVEYNDIYSEHPFIYAKLFPALLLLLDTGCGGATNDPDVDLRQLRLFLETHPVDENSGEPLNKAGTKKYVVVCSHCHFDHILGVEQFSSDSLILASSHSPSFLSSKNIGKHSLCERLGILTPAYTPTLIDHLSYIAHVGVDTGMQVLHTPGHTPDELALWDETERMLYVGDTLYEWSPIIFPPQGSIVDWFASVDMLIRLVKRVQSMEPHGSLVKINSGHDTSMGDALNVLTASRSFINDVIGGKEKVKKKQEIQGVTIVYYERNDRRFSLRCPESLVEDARQKLHF</sequence>
<dbReference type="EMBL" id="ML170163">
    <property type="protein sequence ID" value="TDL25509.1"/>
    <property type="molecule type" value="Genomic_DNA"/>
</dbReference>
<accession>A0A4Y7QF81</accession>
<dbReference type="InterPro" id="IPR050855">
    <property type="entry name" value="NDM-1-like"/>
</dbReference>